<proteinExistence type="predicted"/>
<organism evidence="1 2">
    <name type="scientific">Verticillium dahliae</name>
    <name type="common">Verticillium wilt</name>
    <dbReference type="NCBI Taxonomy" id="27337"/>
    <lineage>
        <taxon>Eukaryota</taxon>
        <taxon>Fungi</taxon>
        <taxon>Dikarya</taxon>
        <taxon>Ascomycota</taxon>
        <taxon>Pezizomycotina</taxon>
        <taxon>Sordariomycetes</taxon>
        <taxon>Hypocreomycetidae</taxon>
        <taxon>Glomerellales</taxon>
        <taxon>Plectosphaerellaceae</taxon>
        <taxon>Verticillium</taxon>
    </lineage>
</organism>
<dbReference type="AlphaFoldDB" id="A0AA44WK14"/>
<dbReference type="EMBL" id="MPSH01000012">
    <property type="protein sequence ID" value="PNH32432.1"/>
    <property type="molecule type" value="Genomic_DNA"/>
</dbReference>
<dbReference type="Proteomes" id="UP000236305">
    <property type="component" value="Unassembled WGS sequence"/>
</dbReference>
<protein>
    <submittedName>
        <fullName evidence="1">Uncharacterized protein</fullName>
    </submittedName>
</protein>
<accession>A0AA44WK14</accession>
<sequence>MARLKDEVYLFAILAGLKTDQRCIPLHWQMSPQGFEQTQTTVTTNVWHLSVKKRIASLGVKAWDGLVFQHPSKRGRNTAGLHDCMS</sequence>
<evidence type="ECO:0000313" key="1">
    <source>
        <dbReference type="EMBL" id="PNH32432.1"/>
    </source>
</evidence>
<name>A0AA44WK14_VERDA</name>
<comment type="caution">
    <text evidence="1">The sequence shown here is derived from an EMBL/GenBank/DDBJ whole genome shotgun (WGS) entry which is preliminary data.</text>
</comment>
<reference evidence="1 2" key="1">
    <citation type="submission" date="2017-12" db="EMBL/GenBank/DDBJ databases">
        <title>Comparative genomics yields insights into virulence evolution of Verticillium dahliae.</title>
        <authorList>
            <person name="Fan R."/>
            <person name="Armitage A.D."/>
            <person name="Cascant-Lopez E."/>
            <person name="Sobczyk M."/>
            <person name="Cockerton H.M."/>
            <person name="Harrison R.J."/>
        </authorList>
    </citation>
    <scope>NUCLEOTIDE SEQUENCE [LARGE SCALE GENOMIC DNA]</scope>
    <source>
        <strain evidence="1 2">12008</strain>
    </source>
</reference>
<evidence type="ECO:0000313" key="2">
    <source>
        <dbReference type="Proteomes" id="UP000236305"/>
    </source>
</evidence>
<gene>
    <name evidence="1" type="ORF">BJF96_g4262</name>
</gene>